<gene>
    <name evidence="3" type="ORF">DBV05_g8306</name>
</gene>
<evidence type="ECO:0000259" key="2">
    <source>
        <dbReference type="PROSITE" id="PS50011"/>
    </source>
</evidence>
<dbReference type="GO" id="GO:0005524">
    <property type="term" value="F:ATP binding"/>
    <property type="evidence" value="ECO:0007669"/>
    <property type="project" value="InterPro"/>
</dbReference>
<dbReference type="AlphaFoldDB" id="A0A5N5D630"/>
<dbReference type="PANTHER" id="PTHR24359:SF1">
    <property type="entry name" value="INHIBITOR OF NUCLEAR FACTOR KAPPA-B KINASE EPSILON SUBUNIT HOMOLOG 1-RELATED"/>
    <property type="match status" value="1"/>
</dbReference>
<evidence type="ECO:0000313" key="3">
    <source>
        <dbReference type="EMBL" id="KAB2573015.1"/>
    </source>
</evidence>
<dbReference type="Proteomes" id="UP000325902">
    <property type="component" value="Unassembled WGS sequence"/>
</dbReference>
<dbReference type="SMART" id="SM00220">
    <property type="entry name" value="S_TKc"/>
    <property type="match status" value="1"/>
</dbReference>
<reference evidence="3 4" key="1">
    <citation type="journal article" date="2019" name="Sci. Rep.">
        <title>A multi-omics analysis of the grapevine pathogen Lasiodiplodia theobromae reveals that temperature affects the expression of virulence- and pathogenicity-related genes.</title>
        <authorList>
            <person name="Felix C."/>
            <person name="Meneses R."/>
            <person name="Goncalves M.F.M."/>
            <person name="Tilleman L."/>
            <person name="Duarte A.S."/>
            <person name="Jorrin-Novo J.V."/>
            <person name="Van de Peer Y."/>
            <person name="Deforce D."/>
            <person name="Van Nieuwerburgh F."/>
            <person name="Esteves A.C."/>
            <person name="Alves A."/>
        </authorList>
    </citation>
    <scope>NUCLEOTIDE SEQUENCE [LARGE SCALE GENOMIC DNA]</scope>
    <source>
        <strain evidence="3 4">LA-SOL3</strain>
    </source>
</reference>
<name>A0A5N5D630_9PEZI</name>
<dbReference type="GO" id="GO:0004674">
    <property type="term" value="F:protein serine/threonine kinase activity"/>
    <property type="evidence" value="ECO:0007669"/>
    <property type="project" value="TreeGrafter"/>
</dbReference>
<dbReference type="Pfam" id="PF00069">
    <property type="entry name" value="Pkinase"/>
    <property type="match status" value="1"/>
</dbReference>
<dbReference type="InterPro" id="IPR011009">
    <property type="entry name" value="Kinase-like_dom_sf"/>
</dbReference>
<feature type="region of interest" description="Disordered" evidence="1">
    <location>
        <begin position="640"/>
        <end position="711"/>
    </location>
</feature>
<accession>A0A5N5D630</accession>
<keyword evidence="4" id="KW-1185">Reference proteome</keyword>
<protein>
    <recommendedName>
        <fullName evidence="2">Protein kinase domain-containing protein</fullName>
    </recommendedName>
</protein>
<feature type="compositionally biased region" description="Polar residues" evidence="1">
    <location>
        <begin position="652"/>
        <end position="681"/>
    </location>
</feature>
<dbReference type="EMBL" id="VCHE01000066">
    <property type="protein sequence ID" value="KAB2573015.1"/>
    <property type="molecule type" value="Genomic_DNA"/>
</dbReference>
<dbReference type="SUPFAM" id="SSF56112">
    <property type="entry name" value="Protein kinase-like (PK-like)"/>
    <property type="match status" value="1"/>
</dbReference>
<evidence type="ECO:0000256" key="1">
    <source>
        <dbReference type="SAM" id="MobiDB-lite"/>
    </source>
</evidence>
<dbReference type="Gene3D" id="1.10.510.10">
    <property type="entry name" value="Transferase(Phosphotransferase) domain 1"/>
    <property type="match status" value="1"/>
</dbReference>
<sequence>MDTESLLSHIACHVHSFSLRSLPWVQDNKDVTWVKQLVRTDSNYFAKNPYFDIGGNNGSSAQDQDALSDRSWEGLEPLEFEDESLFEVRSNADQDVYLPPVDREELRTKLHEARIEYPLESLRFYVPESEKASIITEEVVASEIRAARPHLRCSEARDQAKVVCHRARNLFALLAYLRKGDEICAFLDEDISDEDFPFERSKRGDRKCDFSLDRKNGSKINALDHWKPSELETLGRKQWYMIAPIFKDRMKHYVFQKSIVLPFITEDDDWGEYINQTGGGYSDVFTTRIHNSHHEYHSYWAPTDQDHKIAIKRLHNRDVEEFEKERSIHVTLGQKHNVSPHLVKLLATYEFQGKFHFIFPRANCNLRKYWIDNPAPSFTKKTLLWSLKQMTGIAIALNMIHNFRTTIPLDGKGHTLTDDAQFSVKHGEELFGRHGDIKPENILWFEHIPQHQRQYSNHDSDDYEGGILQITDFGLGRFHGRDSKTEQQPNRVFGSRTYEPPECKLRRPVSRLYDLWSLGCLYLEFATWLLKGCDAIETVSEHRASPSTADPRLDDDYFFKVVRDDSGVPHAIVRDGVVDWARKLHTDEKCSEVIHDLVDLVMDDLLLIDAKDRIQTPWLCFRLRNFLEKAEADSAYLCKPDRRPRESKNRTMGESTIEFTPNALKKSTSTKKVSFGTQGESSRTRQPESPKSSAISREWPSSVKDLDRKAY</sequence>
<dbReference type="PANTHER" id="PTHR24359">
    <property type="entry name" value="SERINE/THREONINE-PROTEIN KINASE SBK1"/>
    <property type="match status" value="1"/>
</dbReference>
<dbReference type="PROSITE" id="PS50011">
    <property type="entry name" value="PROTEIN_KINASE_DOM"/>
    <property type="match status" value="1"/>
</dbReference>
<feature type="compositionally biased region" description="Basic and acidic residues" evidence="1">
    <location>
        <begin position="640"/>
        <end position="651"/>
    </location>
</feature>
<evidence type="ECO:0000313" key="4">
    <source>
        <dbReference type="Proteomes" id="UP000325902"/>
    </source>
</evidence>
<proteinExistence type="predicted"/>
<dbReference type="InterPro" id="IPR000719">
    <property type="entry name" value="Prot_kinase_dom"/>
</dbReference>
<feature type="domain" description="Protein kinase" evidence="2">
    <location>
        <begin position="270"/>
        <end position="627"/>
    </location>
</feature>
<comment type="caution">
    <text evidence="3">The sequence shown here is derived from an EMBL/GenBank/DDBJ whole genome shotgun (WGS) entry which is preliminary data.</text>
</comment>
<dbReference type="OrthoDB" id="1046782at2759"/>
<organism evidence="3 4">
    <name type="scientific">Lasiodiplodia theobromae</name>
    <dbReference type="NCBI Taxonomy" id="45133"/>
    <lineage>
        <taxon>Eukaryota</taxon>
        <taxon>Fungi</taxon>
        <taxon>Dikarya</taxon>
        <taxon>Ascomycota</taxon>
        <taxon>Pezizomycotina</taxon>
        <taxon>Dothideomycetes</taxon>
        <taxon>Dothideomycetes incertae sedis</taxon>
        <taxon>Botryosphaeriales</taxon>
        <taxon>Botryosphaeriaceae</taxon>
        <taxon>Lasiodiplodia</taxon>
    </lineage>
</organism>